<evidence type="ECO:0000313" key="3">
    <source>
        <dbReference type="Proteomes" id="UP000282299"/>
    </source>
</evidence>
<feature type="transmembrane region" description="Helical" evidence="1">
    <location>
        <begin position="19"/>
        <end position="41"/>
    </location>
</feature>
<gene>
    <name evidence="2" type="ORF">EGS84_08400</name>
</gene>
<dbReference type="AlphaFoldDB" id="A0AAQ1A4C2"/>
<dbReference type="EMBL" id="RKIT01000002">
    <property type="protein sequence ID" value="RSC16963.1"/>
    <property type="molecule type" value="Genomic_DNA"/>
</dbReference>
<evidence type="ECO:0000256" key="1">
    <source>
        <dbReference type="SAM" id="Phobius"/>
    </source>
</evidence>
<proteinExistence type="predicted"/>
<evidence type="ECO:0000313" key="2">
    <source>
        <dbReference type="EMBL" id="RSC16963.1"/>
    </source>
</evidence>
<reference evidence="3" key="1">
    <citation type="submission" date="2018-10" db="EMBL/GenBank/DDBJ databases">
        <title>FDA dAtabase for Regulatory Grade micrObial Sequences (FDA-ARGOS): Supporting development and validation of Infectious Disease Dx tests.</title>
        <authorList>
            <person name="Goldberg B."/>
            <person name="Campos J."/>
            <person name="Tallon L."/>
            <person name="Sadzewicz L."/>
            <person name="Zhao X."/>
            <person name="Vavikolanu K."/>
            <person name="Mehta A."/>
            <person name="Aluvathingal J."/>
            <person name="Nadendla S."/>
            <person name="Geyer C."/>
            <person name="Nandy P."/>
            <person name="Yan Y."/>
            <person name="Sichtig H."/>
        </authorList>
    </citation>
    <scope>NUCLEOTIDE SEQUENCE [LARGE SCALE GENOMIC DNA]</scope>
    <source>
        <strain evidence="3">FDAARGOS_526</strain>
    </source>
</reference>
<name>A0AAQ1A4C2_CITKO</name>
<sequence>MQRRCCAISRLKHFATLPFFLAIYIRIAFYYCYVITFYCGANMSASLFSLSALTRLLMAIALVLFIGLAVRWAVALP</sequence>
<organism evidence="2 3">
    <name type="scientific">Citrobacter koseri</name>
    <name type="common">Citrobacter diversus</name>
    <dbReference type="NCBI Taxonomy" id="545"/>
    <lineage>
        <taxon>Bacteria</taxon>
        <taxon>Pseudomonadati</taxon>
        <taxon>Pseudomonadota</taxon>
        <taxon>Gammaproteobacteria</taxon>
        <taxon>Enterobacterales</taxon>
        <taxon>Enterobacteriaceae</taxon>
        <taxon>Citrobacter</taxon>
    </lineage>
</organism>
<keyword evidence="1" id="KW-0812">Transmembrane</keyword>
<protein>
    <submittedName>
        <fullName evidence="2">Uncharacterized protein</fullName>
    </submittedName>
</protein>
<feature type="transmembrane region" description="Helical" evidence="1">
    <location>
        <begin position="53"/>
        <end position="74"/>
    </location>
</feature>
<accession>A0AAQ1A4C2</accession>
<keyword evidence="1" id="KW-1133">Transmembrane helix</keyword>
<dbReference type="Proteomes" id="UP000282299">
    <property type="component" value="Unassembled WGS sequence"/>
</dbReference>
<keyword evidence="1" id="KW-0472">Membrane</keyword>
<comment type="caution">
    <text evidence="2">The sequence shown here is derived from an EMBL/GenBank/DDBJ whole genome shotgun (WGS) entry which is preliminary data.</text>
</comment>